<protein>
    <submittedName>
        <fullName evidence="2">Nuclear transport factor 2 family protein</fullName>
    </submittedName>
</protein>
<keyword evidence="3" id="KW-1185">Reference proteome</keyword>
<sequence>MRFDPVAALIAYHDAINRLDFEAIETMFAEDALYVSPGFGGETRGRAAILKAFRDYFARFPDQHAKDDLVEQLGDRSVRSVWRLEATDRTTGEVIRRNGEEVTDFDDAGRIVRVTVFDRG</sequence>
<evidence type="ECO:0000259" key="1">
    <source>
        <dbReference type="Pfam" id="PF12680"/>
    </source>
</evidence>
<feature type="domain" description="SnoaL-like" evidence="1">
    <location>
        <begin position="11"/>
        <end position="114"/>
    </location>
</feature>
<gene>
    <name evidence="2" type="ORF">Q4481_02700</name>
</gene>
<dbReference type="Gene3D" id="3.10.450.50">
    <property type="match status" value="1"/>
</dbReference>
<dbReference type="InterPro" id="IPR032710">
    <property type="entry name" value="NTF2-like_dom_sf"/>
</dbReference>
<reference evidence="2" key="1">
    <citation type="journal article" date="2015" name="Int. J. Syst. Evol. Microbiol.">
        <title>Rhizobium alvei sp. nov., isolated from a freshwater river.</title>
        <authorList>
            <person name="Sheu S.Y."/>
            <person name="Huang H.W."/>
            <person name="Young C.C."/>
            <person name="Chen W.M."/>
        </authorList>
    </citation>
    <scope>NUCLEOTIDE SEQUENCE</scope>
    <source>
        <strain evidence="2">TNR-22</strain>
    </source>
</reference>
<dbReference type="Proteomes" id="UP001174932">
    <property type="component" value="Unassembled WGS sequence"/>
</dbReference>
<evidence type="ECO:0000313" key="3">
    <source>
        <dbReference type="Proteomes" id="UP001174932"/>
    </source>
</evidence>
<dbReference type="InterPro" id="IPR037401">
    <property type="entry name" value="SnoaL-like"/>
</dbReference>
<accession>A0ABT8YGQ7</accession>
<evidence type="ECO:0000313" key="2">
    <source>
        <dbReference type="EMBL" id="MDO6962848.1"/>
    </source>
</evidence>
<organism evidence="2 3">
    <name type="scientific">Rhizobium alvei</name>
    <dbReference type="NCBI Taxonomy" id="1132659"/>
    <lineage>
        <taxon>Bacteria</taxon>
        <taxon>Pseudomonadati</taxon>
        <taxon>Pseudomonadota</taxon>
        <taxon>Alphaproteobacteria</taxon>
        <taxon>Hyphomicrobiales</taxon>
        <taxon>Rhizobiaceae</taxon>
        <taxon>Rhizobium/Agrobacterium group</taxon>
        <taxon>Rhizobium</taxon>
    </lineage>
</organism>
<dbReference type="Pfam" id="PF12680">
    <property type="entry name" value="SnoaL_2"/>
    <property type="match status" value="1"/>
</dbReference>
<dbReference type="SUPFAM" id="SSF54427">
    <property type="entry name" value="NTF2-like"/>
    <property type="match status" value="1"/>
</dbReference>
<reference evidence="2" key="2">
    <citation type="submission" date="2023-07" db="EMBL/GenBank/DDBJ databases">
        <authorList>
            <person name="Shen H."/>
        </authorList>
    </citation>
    <scope>NUCLEOTIDE SEQUENCE</scope>
    <source>
        <strain evidence="2">TNR-22</strain>
    </source>
</reference>
<dbReference type="EMBL" id="JAUOZU010000001">
    <property type="protein sequence ID" value="MDO6962848.1"/>
    <property type="molecule type" value="Genomic_DNA"/>
</dbReference>
<name>A0ABT8YGQ7_9HYPH</name>
<proteinExistence type="predicted"/>
<comment type="caution">
    <text evidence="2">The sequence shown here is derived from an EMBL/GenBank/DDBJ whole genome shotgun (WGS) entry which is preliminary data.</text>
</comment>
<dbReference type="RefSeq" id="WP_304374717.1">
    <property type="nucleotide sequence ID" value="NZ_JAUOZU010000001.1"/>
</dbReference>